<organism evidence="1 2">
    <name type="scientific">Nonomuraea fuscirosea</name>
    <dbReference type="NCBI Taxonomy" id="1291556"/>
    <lineage>
        <taxon>Bacteria</taxon>
        <taxon>Bacillati</taxon>
        <taxon>Actinomycetota</taxon>
        <taxon>Actinomycetes</taxon>
        <taxon>Streptosporangiales</taxon>
        <taxon>Streptosporangiaceae</taxon>
        <taxon>Nonomuraea</taxon>
    </lineage>
</organism>
<dbReference type="EMBL" id="PVNG01000016">
    <property type="protein sequence ID" value="PRX60878.1"/>
    <property type="molecule type" value="Genomic_DNA"/>
</dbReference>
<name>A0A2T0MRK9_9ACTN</name>
<sequence>MGYATHFRMSAWIRQDGVESAAAFGFQRQ</sequence>
<dbReference type="AlphaFoldDB" id="A0A2T0MRK9"/>
<evidence type="ECO:0000313" key="1">
    <source>
        <dbReference type="EMBL" id="PRX60878.1"/>
    </source>
</evidence>
<evidence type="ECO:0000313" key="2">
    <source>
        <dbReference type="Proteomes" id="UP000238312"/>
    </source>
</evidence>
<reference evidence="1 2" key="1">
    <citation type="submission" date="2018-03" db="EMBL/GenBank/DDBJ databases">
        <title>Genomic Encyclopedia of Type Strains, Phase III (KMG-III): the genomes of soil and plant-associated and newly described type strains.</title>
        <authorList>
            <person name="Whitman W."/>
        </authorList>
    </citation>
    <scope>NUCLEOTIDE SEQUENCE [LARGE SCALE GENOMIC DNA]</scope>
    <source>
        <strain evidence="1 2">CGMCC 4.7104</strain>
    </source>
</reference>
<protein>
    <submittedName>
        <fullName evidence="1">Uncharacterized protein</fullName>
    </submittedName>
</protein>
<dbReference type="Proteomes" id="UP000238312">
    <property type="component" value="Unassembled WGS sequence"/>
</dbReference>
<comment type="caution">
    <text evidence="1">The sequence shown here is derived from an EMBL/GenBank/DDBJ whole genome shotgun (WGS) entry which is preliminary data.</text>
</comment>
<proteinExistence type="predicted"/>
<keyword evidence="2" id="KW-1185">Reference proteome</keyword>
<gene>
    <name evidence="1" type="ORF">B0I32_116269</name>
</gene>
<accession>A0A2T0MRK9</accession>